<dbReference type="InterPro" id="IPR016024">
    <property type="entry name" value="ARM-type_fold"/>
</dbReference>
<dbReference type="InterPro" id="IPR011989">
    <property type="entry name" value="ARM-like"/>
</dbReference>
<feature type="region of interest" description="Disordered" evidence="2">
    <location>
        <begin position="23"/>
        <end position="52"/>
    </location>
</feature>
<dbReference type="SUPFAM" id="SSF48371">
    <property type="entry name" value="ARM repeat"/>
    <property type="match status" value="1"/>
</dbReference>
<name>K1PLS4_MAGGI</name>
<feature type="coiled-coil region" evidence="1">
    <location>
        <begin position="90"/>
        <end position="148"/>
    </location>
</feature>
<keyword evidence="3" id="KW-0346">Stress response</keyword>
<gene>
    <name evidence="3" type="ORF">CGI_10001785</name>
</gene>
<dbReference type="Gene3D" id="1.25.10.10">
    <property type="entry name" value="Leucine-rich Repeat Variant"/>
    <property type="match status" value="1"/>
</dbReference>
<dbReference type="InParanoid" id="K1PLS4"/>
<keyword evidence="1" id="KW-0175">Coiled coil</keyword>
<protein>
    <submittedName>
        <fullName evidence="3">Heat shock factor 2-binding protein</fullName>
    </submittedName>
</protein>
<evidence type="ECO:0000256" key="1">
    <source>
        <dbReference type="SAM" id="Coils"/>
    </source>
</evidence>
<evidence type="ECO:0000256" key="2">
    <source>
        <dbReference type="SAM" id="MobiDB-lite"/>
    </source>
</evidence>
<dbReference type="HOGENOM" id="CLU_068321_1_0_1"/>
<dbReference type="GO" id="GO:0005829">
    <property type="term" value="C:cytosol"/>
    <property type="evidence" value="ECO:0007669"/>
    <property type="project" value="TreeGrafter"/>
</dbReference>
<evidence type="ECO:0000313" key="3">
    <source>
        <dbReference type="EMBL" id="EKC22668.1"/>
    </source>
</evidence>
<reference evidence="3" key="1">
    <citation type="journal article" date="2012" name="Nature">
        <title>The oyster genome reveals stress adaptation and complexity of shell formation.</title>
        <authorList>
            <person name="Zhang G."/>
            <person name="Fang X."/>
            <person name="Guo X."/>
            <person name="Li L."/>
            <person name="Luo R."/>
            <person name="Xu F."/>
            <person name="Yang P."/>
            <person name="Zhang L."/>
            <person name="Wang X."/>
            <person name="Qi H."/>
            <person name="Xiong Z."/>
            <person name="Que H."/>
            <person name="Xie Y."/>
            <person name="Holland P.W."/>
            <person name="Paps J."/>
            <person name="Zhu Y."/>
            <person name="Wu F."/>
            <person name="Chen Y."/>
            <person name="Wang J."/>
            <person name="Peng C."/>
            <person name="Meng J."/>
            <person name="Yang L."/>
            <person name="Liu J."/>
            <person name="Wen B."/>
            <person name="Zhang N."/>
            <person name="Huang Z."/>
            <person name="Zhu Q."/>
            <person name="Feng Y."/>
            <person name="Mount A."/>
            <person name="Hedgecock D."/>
            <person name="Xu Z."/>
            <person name="Liu Y."/>
            <person name="Domazet-Loso T."/>
            <person name="Du Y."/>
            <person name="Sun X."/>
            <person name="Zhang S."/>
            <person name="Liu B."/>
            <person name="Cheng P."/>
            <person name="Jiang X."/>
            <person name="Li J."/>
            <person name="Fan D."/>
            <person name="Wang W."/>
            <person name="Fu W."/>
            <person name="Wang T."/>
            <person name="Wang B."/>
            <person name="Zhang J."/>
            <person name="Peng Z."/>
            <person name="Li Y."/>
            <person name="Li N."/>
            <person name="Wang J."/>
            <person name="Chen M."/>
            <person name="He Y."/>
            <person name="Tan F."/>
            <person name="Song X."/>
            <person name="Zheng Q."/>
            <person name="Huang R."/>
            <person name="Yang H."/>
            <person name="Du X."/>
            <person name="Chen L."/>
            <person name="Yang M."/>
            <person name="Gaffney P.M."/>
            <person name="Wang S."/>
            <person name="Luo L."/>
            <person name="She Z."/>
            <person name="Ming Y."/>
            <person name="Huang W."/>
            <person name="Zhang S."/>
            <person name="Huang B."/>
            <person name="Zhang Y."/>
            <person name="Qu T."/>
            <person name="Ni P."/>
            <person name="Miao G."/>
            <person name="Wang J."/>
            <person name="Wang Q."/>
            <person name="Steinberg C.E."/>
            <person name="Wang H."/>
            <person name="Li N."/>
            <person name="Qian L."/>
            <person name="Zhang G."/>
            <person name="Li Y."/>
            <person name="Yang H."/>
            <person name="Liu X."/>
            <person name="Wang J."/>
            <person name="Yin Y."/>
            <person name="Wang J."/>
        </authorList>
    </citation>
    <scope>NUCLEOTIDE SEQUENCE [LARGE SCALE GENOMIC DNA]</scope>
    <source>
        <strain evidence="3">05x7-T-G4-1.051#20</strain>
    </source>
</reference>
<dbReference type="AlphaFoldDB" id="K1PLS4"/>
<accession>K1PLS4</accession>
<dbReference type="EMBL" id="JH818425">
    <property type="protein sequence ID" value="EKC22668.1"/>
    <property type="molecule type" value="Genomic_DNA"/>
</dbReference>
<dbReference type="PANTHER" id="PTHR15434:SF2">
    <property type="entry name" value="HEAT SHOCK FACTOR 2-BINDING PROTEIN"/>
    <property type="match status" value="1"/>
</dbReference>
<sequence length="346" mass="39319">MEKFSDDIQKTLNNFIIDVKKKNEYLPEDEERSKEGKRVEDATNSKTEAKSSELMSVSQSDLCWLVADIRNQLRKNSPKPKVSPSTGPQARVTETLREELKQTRQQIQNDLAEISYLRTRCETAVTECQQEKQENIRLRHEVEVLTQQLSQQSEYCSGLGAACCTLLWRVSRSEDTIQSLLIGSKVEEFLTLVSNTLNSYVITYKSDWPGMDSDESQFVHALCGVITNIAASAFGRDFLITNPRGLQLVDTFIYVLEEAPHGKSARLKNLILMALYNLSINQNGIKYLSSKRGIVKLLAWLLQEEVATENQVNSLRLVQSLISVESNLNLIHELLEEVCNCIYIYT</sequence>
<dbReference type="InterPro" id="IPR039584">
    <property type="entry name" value="HSF2BP"/>
</dbReference>
<organism evidence="3">
    <name type="scientific">Magallana gigas</name>
    <name type="common">Pacific oyster</name>
    <name type="synonym">Crassostrea gigas</name>
    <dbReference type="NCBI Taxonomy" id="29159"/>
    <lineage>
        <taxon>Eukaryota</taxon>
        <taxon>Metazoa</taxon>
        <taxon>Spiralia</taxon>
        <taxon>Lophotrochozoa</taxon>
        <taxon>Mollusca</taxon>
        <taxon>Bivalvia</taxon>
        <taxon>Autobranchia</taxon>
        <taxon>Pteriomorphia</taxon>
        <taxon>Ostreida</taxon>
        <taxon>Ostreoidea</taxon>
        <taxon>Ostreidae</taxon>
        <taxon>Magallana</taxon>
    </lineage>
</organism>
<feature type="compositionally biased region" description="Basic and acidic residues" evidence="2">
    <location>
        <begin position="23"/>
        <end position="51"/>
    </location>
</feature>
<proteinExistence type="predicted"/>
<dbReference type="PANTHER" id="PTHR15434">
    <property type="entry name" value="HEAT SHOCK FACTOR 2-BINDING PROTEIN"/>
    <property type="match status" value="1"/>
</dbReference>